<sequence>MFFVVTDLDGTLLTSDRLVTERAKSALTKVRSSGGVVVLITARPLRDVTEIGQEVGANFLVCSGGAVLYDPVRGELVRATTLGSRRATSLISLLRQTFPGIRLGVDHLARCDLDPGFHVGAPGVADRHATEPLRQVAEPAVKLIAQSDEMPVDRLARAISALVGAACSVAVPCSYFVDVLPAGVHKAVGLGELHECHGRVLPSIAFGDMPSDLPMLRWADVSVATANAHPAVLEACDHVTAHHDADGVAVYLESLISTGG</sequence>
<dbReference type="GO" id="GO:0000287">
    <property type="term" value="F:magnesium ion binding"/>
    <property type="evidence" value="ECO:0007669"/>
    <property type="project" value="TreeGrafter"/>
</dbReference>
<reference evidence="2" key="2">
    <citation type="journal article" date="2019" name="Appl. Environ. Microbiol.">
        <title>Comparative investigation into formycin A and pyrazofurin A biosynthesis reveals branch pathways for the construction of C-nucleoside scaffolds.</title>
        <authorList>
            <person name="Zhang M."/>
            <person name="Zhang P."/>
            <person name="Xu G."/>
            <person name="Zhou W."/>
            <person name="Gao Y."/>
            <person name="Gong R."/>
            <person name="Cai Y.S."/>
            <person name="Cong H."/>
            <person name="Deng Z."/>
            <person name="Price N.P.J."/>
            <person name="Mao X."/>
            <person name="Chen W."/>
        </authorList>
    </citation>
    <scope>NUCLEOTIDE SEQUENCE</scope>
    <source>
        <strain evidence="2">NRRL 3601</strain>
    </source>
</reference>
<dbReference type="Gene3D" id="3.30.1240.10">
    <property type="match status" value="1"/>
</dbReference>
<name>A0A516ELD3_9ACTN</name>
<keyword evidence="2" id="KW-0378">Hydrolase</keyword>
<gene>
    <name evidence="1" type="primary">pyrQ</name>
    <name evidence="2" type="synonym">prf3</name>
</gene>
<evidence type="ECO:0000313" key="1">
    <source>
        <dbReference type="EMBL" id="QDO67127.1"/>
    </source>
</evidence>
<evidence type="ECO:0000313" key="3">
    <source>
        <dbReference type="EMBL" id="QER91008.1"/>
    </source>
</evidence>
<dbReference type="SUPFAM" id="SSF56784">
    <property type="entry name" value="HAD-like"/>
    <property type="match status" value="1"/>
</dbReference>
<dbReference type="AlphaFoldDB" id="A0A516ELD3"/>
<dbReference type="GO" id="GO:0016791">
    <property type="term" value="F:phosphatase activity"/>
    <property type="evidence" value="ECO:0007669"/>
    <property type="project" value="TreeGrafter"/>
</dbReference>
<organism evidence="1">
    <name type="scientific">Streptomyces candidus</name>
    <dbReference type="NCBI Taxonomy" id="67283"/>
    <lineage>
        <taxon>Bacteria</taxon>
        <taxon>Bacillati</taxon>
        <taxon>Actinomycetota</taxon>
        <taxon>Actinomycetes</taxon>
        <taxon>Kitasatosporales</taxon>
        <taxon>Streptomycetaceae</taxon>
        <taxon>Streptomyces</taxon>
    </lineage>
</organism>
<proteinExistence type="predicted"/>
<dbReference type="PROSITE" id="PS01228">
    <property type="entry name" value="COF_1"/>
    <property type="match status" value="1"/>
</dbReference>
<dbReference type="PANTHER" id="PTHR10000">
    <property type="entry name" value="PHOSPHOSERINE PHOSPHATASE"/>
    <property type="match status" value="1"/>
</dbReference>
<dbReference type="InterPro" id="IPR023214">
    <property type="entry name" value="HAD_sf"/>
</dbReference>
<dbReference type="InterPro" id="IPR036412">
    <property type="entry name" value="HAD-like_sf"/>
</dbReference>
<accession>A0A516ELD3</accession>
<dbReference type="PANTHER" id="PTHR10000:SF8">
    <property type="entry name" value="HAD SUPERFAMILY HYDROLASE-LIKE, TYPE 3"/>
    <property type="match status" value="1"/>
</dbReference>
<dbReference type="GO" id="GO:0005829">
    <property type="term" value="C:cytosol"/>
    <property type="evidence" value="ECO:0007669"/>
    <property type="project" value="TreeGrafter"/>
</dbReference>
<evidence type="ECO:0000313" key="2">
    <source>
        <dbReference type="EMBL" id="QDX19157.1"/>
    </source>
</evidence>
<dbReference type="Pfam" id="PF08282">
    <property type="entry name" value="Hydrolase_3"/>
    <property type="match status" value="1"/>
</dbReference>
<protein>
    <submittedName>
        <fullName evidence="2">Hydrolase</fullName>
    </submittedName>
    <submittedName>
        <fullName evidence="3">PyfD</fullName>
    </submittedName>
    <submittedName>
        <fullName evidence="1">PyrQ</fullName>
    </submittedName>
</protein>
<reference evidence="1" key="3">
    <citation type="journal article" date="2019" name="J. ISSAAS">
        <title>The biosynthetic gene cluster of the C-nucleoside antibiotic pyrazomycin with a rare pyrazole moiety.</title>
        <authorList>
            <person name="Zhao G."/>
            <person name="Yao S."/>
            <person name="Rothchild K.W."/>
            <person name="Liu T."/>
            <person name="Liu Y."/>
            <person name="Lian J."/>
            <person name="He H.-Y."/>
            <person name="Ryan K.S."/>
            <person name="Du Y.-L."/>
        </authorList>
    </citation>
    <scope>NUCLEOTIDE SEQUENCE</scope>
</reference>
<dbReference type="Gene3D" id="3.40.50.1000">
    <property type="entry name" value="HAD superfamily/HAD-like"/>
    <property type="match status" value="1"/>
</dbReference>
<reference evidence="3" key="1">
    <citation type="journal article" date="2019" name="Angew. Chem. Int. Ed. Engl.">
        <title>Identification of the C-Glycoside Synthases during Biosynthesis of the Pyrazole-C-Nucleosides Formycin and Pyrazofurin.</title>
        <authorList>
            <person name="Ren D."/>
            <person name="Wang S.A."/>
            <person name="Ko Y."/>
            <person name="Geng Y."/>
            <person name="Ogasawara Y."/>
            <person name="Liu H.W."/>
        </authorList>
    </citation>
    <scope>NUCLEOTIDE SEQUENCE</scope>
</reference>
<dbReference type="EMBL" id="MN170532">
    <property type="protein sequence ID" value="QDO67127.1"/>
    <property type="molecule type" value="Genomic_DNA"/>
</dbReference>
<dbReference type="EMBL" id="MN305320">
    <property type="protein sequence ID" value="QER91008.1"/>
    <property type="molecule type" value="Genomic_DNA"/>
</dbReference>
<dbReference type="EMBL" id="MH493900">
    <property type="protein sequence ID" value="QDX19157.1"/>
    <property type="molecule type" value="Genomic_DNA"/>
</dbReference>